<dbReference type="RefSeq" id="WP_006847165.1">
    <property type="nucleotide sequence ID" value="NZ_JAPDUT010000001.1"/>
</dbReference>
<sequence length="153" mass="17422">MPIDSVVIEDPQKEGKAFLNNFAYDLNNDNAVLAYQYKDKFEVYKILSNNKLDLICSVQGNELVNENEIMYFSDATIVGNRIYLLSQRHVDLAQEKGYSSVEVYDLAGKALKNYKLNFIASQMRIDKSNETIYLLSATDGMLEKIRVPQSASF</sequence>
<proteinExistence type="predicted"/>
<evidence type="ECO:0000313" key="1">
    <source>
        <dbReference type="EMBL" id="MST78363.1"/>
    </source>
</evidence>
<name>A0A6I2U0W7_9BACT</name>
<dbReference type="AlphaFoldDB" id="A0A6I2U0W7"/>
<dbReference type="GeneID" id="69848706"/>
<organism evidence="1 2">
    <name type="scientific">Segatella copri</name>
    <dbReference type="NCBI Taxonomy" id="165179"/>
    <lineage>
        <taxon>Bacteria</taxon>
        <taxon>Pseudomonadati</taxon>
        <taxon>Bacteroidota</taxon>
        <taxon>Bacteroidia</taxon>
        <taxon>Bacteroidales</taxon>
        <taxon>Prevotellaceae</taxon>
        <taxon>Segatella</taxon>
    </lineage>
</organism>
<evidence type="ECO:0000313" key="2">
    <source>
        <dbReference type="Proteomes" id="UP000450161"/>
    </source>
</evidence>
<dbReference type="Proteomes" id="UP000450161">
    <property type="component" value="Unassembled WGS sequence"/>
</dbReference>
<accession>A0A6I2U0W7</accession>
<gene>
    <name evidence="1" type="ORF">FYJ72_11975</name>
</gene>
<protein>
    <submittedName>
        <fullName evidence="1">Uncharacterized protein</fullName>
    </submittedName>
</protein>
<comment type="caution">
    <text evidence="1">The sequence shown here is derived from an EMBL/GenBank/DDBJ whole genome shotgun (WGS) entry which is preliminary data.</text>
</comment>
<reference evidence="1 2" key="1">
    <citation type="submission" date="2019-08" db="EMBL/GenBank/DDBJ databases">
        <title>In-depth cultivation of the pig gut microbiome towards novel bacterial diversity and tailored functional studies.</title>
        <authorList>
            <person name="Wylensek D."/>
            <person name="Hitch T.C.A."/>
            <person name="Clavel T."/>
        </authorList>
    </citation>
    <scope>NUCLEOTIDE SEQUENCE [LARGE SCALE GENOMIC DNA]</scope>
    <source>
        <strain evidence="1 2">LKV-178-WT-2C</strain>
    </source>
</reference>
<dbReference type="EMBL" id="VUNF01000026">
    <property type="protein sequence ID" value="MST78363.1"/>
    <property type="molecule type" value="Genomic_DNA"/>
</dbReference>